<accession>A0A8S3T685</accession>
<name>A0A8S3T685_MYTED</name>
<feature type="compositionally biased region" description="Polar residues" evidence="1">
    <location>
        <begin position="73"/>
        <end position="85"/>
    </location>
</feature>
<sequence length="252" mass="28636">MQNDTSPFYLGINHSKKGKAVTWYKNMPMGEGKLRTLMKTAATKANITDKKLTNHSGQKKKTKEIAHVLDGGSSESVSNSKGQPEQRSESPGVPSTSNQNNNAETSQLKNSAMLFPQGTVINGGNFNFNFGNSTTSSTCQDDNAAQTMCDISYWISFTSYFYYRLRCLGFVNTMFWCNIFNFATELVISYLNVDVDQHGNSLGVIPPNHDFLEELHYELHNRHGAIRVRCILYWRQHFIRCFNQDRGPFWMN</sequence>
<proteinExistence type="predicted"/>
<feature type="region of interest" description="Disordered" evidence="1">
    <location>
        <begin position="68"/>
        <end position="103"/>
    </location>
</feature>
<gene>
    <name evidence="2" type="ORF">MEDL_40410</name>
</gene>
<evidence type="ECO:0000313" key="2">
    <source>
        <dbReference type="EMBL" id="CAG2227330.1"/>
    </source>
</evidence>
<protein>
    <submittedName>
        <fullName evidence="2">Uncharacterized protein</fullName>
    </submittedName>
</protein>
<evidence type="ECO:0000313" key="3">
    <source>
        <dbReference type="Proteomes" id="UP000683360"/>
    </source>
</evidence>
<reference evidence="2" key="1">
    <citation type="submission" date="2021-03" db="EMBL/GenBank/DDBJ databases">
        <authorList>
            <person name="Bekaert M."/>
        </authorList>
    </citation>
    <scope>NUCLEOTIDE SEQUENCE</scope>
</reference>
<dbReference type="AlphaFoldDB" id="A0A8S3T685"/>
<feature type="compositionally biased region" description="Polar residues" evidence="1">
    <location>
        <begin position="93"/>
        <end position="103"/>
    </location>
</feature>
<comment type="caution">
    <text evidence="2">The sequence shown here is derived from an EMBL/GenBank/DDBJ whole genome shotgun (WGS) entry which is preliminary data.</text>
</comment>
<dbReference type="OrthoDB" id="5983435at2759"/>
<dbReference type="EMBL" id="CAJPWZ010001961">
    <property type="protein sequence ID" value="CAG2227330.1"/>
    <property type="molecule type" value="Genomic_DNA"/>
</dbReference>
<organism evidence="2 3">
    <name type="scientific">Mytilus edulis</name>
    <name type="common">Blue mussel</name>
    <dbReference type="NCBI Taxonomy" id="6550"/>
    <lineage>
        <taxon>Eukaryota</taxon>
        <taxon>Metazoa</taxon>
        <taxon>Spiralia</taxon>
        <taxon>Lophotrochozoa</taxon>
        <taxon>Mollusca</taxon>
        <taxon>Bivalvia</taxon>
        <taxon>Autobranchia</taxon>
        <taxon>Pteriomorphia</taxon>
        <taxon>Mytilida</taxon>
        <taxon>Mytiloidea</taxon>
        <taxon>Mytilidae</taxon>
        <taxon>Mytilinae</taxon>
        <taxon>Mytilus</taxon>
    </lineage>
</organism>
<evidence type="ECO:0000256" key="1">
    <source>
        <dbReference type="SAM" id="MobiDB-lite"/>
    </source>
</evidence>
<dbReference type="Proteomes" id="UP000683360">
    <property type="component" value="Unassembled WGS sequence"/>
</dbReference>
<keyword evidence="3" id="KW-1185">Reference proteome</keyword>